<name>A0A1D8BJ91_SIFV</name>
<proteinExistence type="predicted"/>
<accession>A0A1D8BJ91</accession>
<dbReference type="Proteomes" id="UP000223173">
    <property type="component" value="Segment"/>
</dbReference>
<sequence length="265" mass="30581">MLIVQVVKKGWYIDYKVSSLGDIPAKFIPYTKTIGEEKYGTDAMCYIVFPLRRMEPSFIRGGYNLRTFGERERANQGDGGGIRGYDPGLVWYSSIIFARGRGGMVWGCSGTTDSLVPQVSGRRGGIYMVDAKQILKLDIDVDVNFYDPNWLLEKKLQQLHALGYQEEDAWWEFSPSGKHIHIIIVLKDPVSTKELLDLQFLLGDDHKRVYFNYLRYSVMGEDAVHFNVLYTYKKSLTFSDKLKAILRHWFRSKQYSKNRNDGQTT</sequence>
<dbReference type="EMBL" id="KX467643">
    <property type="protein sequence ID" value="AOS58382.1"/>
    <property type="molecule type" value="Genomic_DNA"/>
</dbReference>
<protein>
    <submittedName>
        <fullName evidence="1">Conserved lipothrixviral protein</fullName>
    </submittedName>
</protein>
<gene>
    <name evidence="1" type="primary">SIFV2_gp27</name>
</gene>
<evidence type="ECO:0000313" key="1">
    <source>
        <dbReference type="EMBL" id="AOS58382.1"/>
    </source>
</evidence>
<reference evidence="1" key="2">
    <citation type="submission" date="2016-06" db="EMBL/GenBank/DDBJ databases">
        <authorList>
            <person name="Kjaerup R.B."/>
            <person name="Dalgaard T.S."/>
            <person name="Juul-Madsen H.R."/>
        </authorList>
    </citation>
    <scope>NUCLEOTIDE SEQUENCE</scope>
</reference>
<organism evidence="1">
    <name type="scientific">Sulfolobus islandicus filamentous virus 2</name>
    <dbReference type="NCBI Taxonomy" id="1902331"/>
    <lineage>
        <taxon>Viruses</taxon>
        <taxon>Adnaviria</taxon>
        <taxon>Zilligvirae</taxon>
        <taxon>Taleaviricota</taxon>
        <taxon>Tokiviricetes</taxon>
        <taxon>Ligamenvirales</taxon>
        <taxon>Lipothrixviridae</taxon>
        <taxon>Betalipothrixvirus</taxon>
        <taxon>Betalipothrixvirus hveragerdiense</taxon>
        <taxon>Sulfolobus islandicus filamentous virus</taxon>
    </lineage>
</organism>
<reference evidence="1" key="1">
    <citation type="journal article" date="2014" name="Mol. Microbiol.">
        <title>Inter-viral conflicts that exploit host CRISPR immune systems of Sulfolobus.</title>
        <authorList>
            <person name="Erdmann S."/>
            <person name="Le Moine Bauer S."/>
            <person name="Garrett R.A."/>
        </authorList>
    </citation>
    <scope>NUCLEOTIDE SEQUENCE [LARGE SCALE GENOMIC DNA]</scope>
</reference>